<dbReference type="EMBL" id="JALJOQ010000209">
    <property type="protein sequence ID" value="KAK9789388.1"/>
    <property type="molecule type" value="Genomic_DNA"/>
</dbReference>
<dbReference type="Proteomes" id="UP001465755">
    <property type="component" value="Unassembled WGS sequence"/>
</dbReference>
<comment type="caution">
    <text evidence="1">The sequence shown here is derived from an EMBL/GenBank/DDBJ whole genome shotgun (WGS) entry which is preliminary data.</text>
</comment>
<keyword evidence="2" id="KW-1185">Reference proteome</keyword>
<name>A0AAW1NPD3_9CHLO</name>
<evidence type="ECO:0000313" key="1">
    <source>
        <dbReference type="EMBL" id="KAK9789388.1"/>
    </source>
</evidence>
<protein>
    <submittedName>
        <fullName evidence="1">Uncharacterized protein</fullName>
    </submittedName>
</protein>
<reference evidence="1 2" key="1">
    <citation type="journal article" date="2024" name="Nat. Commun.">
        <title>Phylogenomics reveals the evolutionary origins of lichenization in chlorophyte algae.</title>
        <authorList>
            <person name="Puginier C."/>
            <person name="Libourel C."/>
            <person name="Otte J."/>
            <person name="Skaloud P."/>
            <person name="Haon M."/>
            <person name="Grisel S."/>
            <person name="Petersen M."/>
            <person name="Berrin J.G."/>
            <person name="Delaux P.M."/>
            <person name="Dal Grande F."/>
            <person name="Keller J."/>
        </authorList>
    </citation>
    <scope>NUCLEOTIDE SEQUENCE [LARGE SCALE GENOMIC DNA]</scope>
    <source>
        <strain evidence="1 2">SAG 2036</strain>
    </source>
</reference>
<sequence>MVGIDPTGPYPYGNTGTPFARAQRGVQLFQETFGQNPDAVIFGSWFWDTELMRDRLNAAPEGAFDVKAYLNEWGQDLATFMAYVQELLPSSMRILVSTARSRYKDCHTSVEFEGTAHPD</sequence>
<accession>A0AAW1NPD3</accession>
<evidence type="ECO:0000313" key="2">
    <source>
        <dbReference type="Proteomes" id="UP001465755"/>
    </source>
</evidence>
<proteinExistence type="predicted"/>
<organism evidence="1 2">
    <name type="scientific">Symbiochloris irregularis</name>
    <dbReference type="NCBI Taxonomy" id="706552"/>
    <lineage>
        <taxon>Eukaryota</taxon>
        <taxon>Viridiplantae</taxon>
        <taxon>Chlorophyta</taxon>
        <taxon>core chlorophytes</taxon>
        <taxon>Trebouxiophyceae</taxon>
        <taxon>Trebouxiales</taxon>
        <taxon>Trebouxiaceae</taxon>
        <taxon>Symbiochloris</taxon>
    </lineage>
</organism>
<dbReference type="AlphaFoldDB" id="A0AAW1NPD3"/>
<gene>
    <name evidence="1" type="ORF">WJX73_008295</name>
</gene>